<dbReference type="Pfam" id="PF13692">
    <property type="entry name" value="Glyco_trans_1_4"/>
    <property type="match status" value="1"/>
</dbReference>
<reference evidence="2 3" key="1">
    <citation type="journal article" date="2013" name="Int. J. Syst. Evol. Microbiol.">
        <title>Roseomonas aerophila sp. nov., isolated from air.</title>
        <authorList>
            <person name="Kim S.J."/>
            <person name="Weon H.Y."/>
            <person name="Ahn J.H."/>
            <person name="Hong S.B."/>
            <person name="Seok S.J."/>
            <person name="Whang K.S."/>
            <person name="Kwon S.W."/>
        </authorList>
    </citation>
    <scope>NUCLEOTIDE SEQUENCE [LARGE SCALE GENOMIC DNA]</scope>
    <source>
        <strain evidence="2 3">NBRC 108923</strain>
    </source>
</reference>
<evidence type="ECO:0000259" key="1">
    <source>
        <dbReference type="Pfam" id="PF13439"/>
    </source>
</evidence>
<comment type="caution">
    <text evidence="2">The sequence shown here is derived from an EMBL/GenBank/DDBJ whole genome shotgun (WGS) entry which is preliminary data.</text>
</comment>
<feature type="domain" description="Glycosyltransferase subfamily 4-like N-terminal" evidence="1">
    <location>
        <begin position="19"/>
        <end position="166"/>
    </location>
</feature>
<dbReference type="EMBL" id="JACTVA010000006">
    <property type="protein sequence ID" value="MBC9206253.1"/>
    <property type="molecule type" value="Genomic_DNA"/>
</dbReference>
<organism evidence="2 3">
    <name type="scientific">Teichococcus aerophilus</name>
    <dbReference type="NCBI Taxonomy" id="1224513"/>
    <lineage>
        <taxon>Bacteria</taxon>
        <taxon>Pseudomonadati</taxon>
        <taxon>Pseudomonadota</taxon>
        <taxon>Alphaproteobacteria</taxon>
        <taxon>Acetobacterales</taxon>
        <taxon>Roseomonadaceae</taxon>
        <taxon>Roseomonas</taxon>
    </lineage>
</organism>
<dbReference type="Gene3D" id="3.40.50.2000">
    <property type="entry name" value="Glycogen Phosphorylase B"/>
    <property type="match status" value="2"/>
</dbReference>
<accession>A0ABR7RIN6</accession>
<proteinExistence type="predicted"/>
<dbReference type="Proteomes" id="UP000626026">
    <property type="component" value="Unassembled WGS sequence"/>
</dbReference>
<dbReference type="Pfam" id="PF13439">
    <property type="entry name" value="Glyco_transf_4"/>
    <property type="match status" value="1"/>
</dbReference>
<name>A0ABR7RIN6_9PROT</name>
<evidence type="ECO:0000313" key="2">
    <source>
        <dbReference type="EMBL" id="MBC9206253.1"/>
    </source>
</evidence>
<dbReference type="InterPro" id="IPR028098">
    <property type="entry name" value="Glyco_trans_4-like_N"/>
</dbReference>
<dbReference type="InterPro" id="IPR050194">
    <property type="entry name" value="Glycosyltransferase_grp1"/>
</dbReference>
<dbReference type="RefSeq" id="WP_187783433.1">
    <property type="nucleotide sequence ID" value="NZ_JACTVA010000006.1"/>
</dbReference>
<sequence length="358" mass="38102">MRIAVLAHLKYPIAEPFSGGLEMHTHMLVRKLRAMGHDVRLYAAEGTDPALEPVIICPPTGTPTEPREIEAVALREHEAYTRIIGMLAAERFDIIHNNALHYLPLTLAHTLPVPMVTVLHTPPFPDLANAVAEMAAPGPFIAVSETVRQAWAALVPARVVPNGIDLLQFRDGASAVPPHALWSGRIVPEKGLHLAMDAARLAGMPLRIAGPRSNAAYWEEMIVPRLHDGATYLGHLTHDALAAAMGEATVALCTPRWEEPYGLVVAEALACGTPVAGFARGALPQLLDATCGRLAAADDIVGLAGCIAAAARLSRHDCRARAEALGDATGMVRAYEAIYRAQVAAPAPRILDITPEAG</sequence>
<protein>
    <submittedName>
        <fullName evidence="2">Glycosyltransferase</fullName>
    </submittedName>
</protein>
<dbReference type="SUPFAM" id="SSF53756">
    <property type="entry name" value="UDP-Glycosyltransferase/glycogen phosphorylase"/>
    <property type="match status" value="1"/>
</dbReference>
<dbReference type="PANTHER" id="PTHR45947">
    <property type="entry name" value="SULFOQUINOVOSYL TRANSFERASE SQD2"/>
    <property type="match status" value="1"/>
</dbReference>
<dbReference type="PANTHER" id="PTHR45947:SF3">
    <property type="entry name" value="SULFOQUINOVOSYL TRANSFERASE SQD2"/>
    <property type="match status" value="1"/>
</dbReference>
<keyword evidence="3" id="KW-1185">Reference proteome</keyword>
<evidence type="ECO:0000313" key="3">
    <source>
        <dbReference type="Proteomes" id="UP000626026"/>
    </source>
</evidence>
<gene>
    <name evidence="2" type="ORF">IBL26_05350</name>
</gene>